<dbReference type="Proteomes" id="UP000521017">
    <property type="component" value="Unassembled WGS sequence"/>
</dbReference>
<keyword evidence="1" id="KW-0472">Membrane</keyword>
<evidence type="ECO:0000256" key="1">
    <source>
        <dbReference type="SAM" id="Phobius"/>
    </source>
</evidence>
<sequence>MSYHPVNLALRFLLELTVLFAAVYWGWVTSGEWSRYLWAIFLPLILAAVWGIFAVPHDPSRSGKTVVAVPGWTRLVIELFFFALGFWFIHGSIGPLVANIFSVIVFAHYVVSYERIKWLLKQS</sequence>
<feature type="transmembrane region" description="Helical" evidence="1">
    <location>
        <begin position="12"/>
        <end position="30"/>
    </location>
</feature>
<feature type="transmembrane region" description="Helical" evidence="1">
    <location>
        <begin position="36"/>
        <end position="55"/>
    </location>
</feature>
<evidence type="ECO:0000313" key="2">
    <source>
        <dbReference type="EMBL" id="MBB6501048.1"/>
    </source>
</evidence>
<organism evidence="2 3">
    <name type="scientific">Pedobacter cryoconitis</name>
    <dbReference type="NCBI Taxonomy" id="188932"/>
    <lineage>
        <taxon>Bacteria</taxon>
        <taxon>Pseudomonadati</taxon>
        <taxon>Bacteroidota</taxon>
        <taxon>Sphingobacteriia</taxon>
        <taxon>Sphingobacteriales</taxon>
        <taxon>Sphingobacteriaceae</taxon>
        <taxon>Pedobacter</taxon>
    </lineage>
</organism>
<name>A0A7X0ML46_9SPHI</name>
<feature type="transmembrane region" description="Helical" evidence="1">
    <location>
        <begin position="96"/>
        <end position="113"/>
    </location>
</feature>
<accession>A0A7X0ML46</accession>
<keyword evidence="1" id="KW-1133">Transmembrane helix</keyword>
<feature type="transmembrane region" description="Helical" evidence="1">
    <location>
        <begin position="67"/>
        <end position="90"/>
    </location>
</feature>
<evidence type="ECO:0000313" key="3">
    <source>
        <dbReference type="Proteomes" id="UP000521017"/>
    </source>
</evidence>
<gene>
    <name evidence="2" type="ORF">HDF25_003211</name>
</gene>
<dbReference type="Pfam" id="PF10823">
    <property type="entry name" value="DUF2568"/>
    <property type="match status" value="1"/>
</dbReference>
<proteinExistence type="predicted"/>
<dbReference type="InterPro" id="IPR021214">
    <property type="entry name" value="DUF2568"/>
</dbReference>
<evidence type="ECO:0008006" key="4">
    <source>
        <dbReference type="Google" id="ProtNLM"/>
    </source>
</evidence>
<reference evidence="2 3" key="1">
    <citation type="submission" date="2020-08" db="EMBL/GenBank/DDBJ databases">
        <title>Genomic Encyclopedia of Type Strains, Phase IV (KMG-V): Genome sequencing to study the core and pangenomes of soil and plant-associated prokaryotes.</title>
        <authorList>
            <person name="Whitman W."/>
        </authorList>
    </citation>
    <scope>NUCLEOTIDE SEQUENCE [LARGE SCALE GENOMIC DNA]</scope>
    <source>
        <strain evidence="2 3">M2T3</strain>
    </source>
</reference>
<dbReference type="AlphaFoldDB" id="A0A7X0ML46"/>
<comment type="caution">
    <text evidence="2">The sequence shown here is derived from an EMBL/GenBank/DDBJ whole genome shotgun (WGS) entry which is preliminary data.</text>
</comment>
<dbReference type="RefSeq" id="WP_184626409.1">
    <property type="nucleotide sequence ID" value="NZ_JACHCC010000008.1"/>
</dbReference>
<protein>
    <recommendedName>
        <fullName evidence="4">DUF2568 domain-containing protein</fullName>
    </recommendedName>
</protein>
<keyword evidence="1" id="KW-0812">Transmembrane</keyword>
<dbReference type="EMBL" id="JACHCC010000008">
    <property type="protein sequence ID" value="MBB6501048.1"/>
    <property type="molecule type" value="Genomic_DNA"/>
</dbReference>